<dbReference type="InterPro" id="IPR036661">
    <property type="entry name" value="Luciferase-like_sf"/>
</dbReference>
<dbReference type="Proteomes" id="UP000683139">
    <property type="component" value="Unassembled WGS sequence"/>
</dbReference>
<dbReference type="EMBL" id="BOSE01000007">
    <property type="protein sequence ID" value="GIP18150.1"/>
    <property type="molecule type" value="Genomic_DNA"/>
</dbReference>
<dbReference type="SUPFAM" id="SSF51679">
    <property type="entry name" value="Bacterial luciferase-like"/>
    <property type="match status" value="1"/>
</dbReference>
<dbReference type="AlphaFoldDB" id="A0A919YR53"/>
<evidence type="ECO:0008006" key="3">
    <source>
        <dbReference type="Google" id="ProtNLM"/>
    </source>
</evidence>
<dbReference type="GO" id="GO:0016705">
    <property type="term" value="F:oxidoreductase activity, acting on paired donors, with incorporation or reduction of molecular oxygen"/>
    <property type="evidence" value="ECO:0007669"/>
    <property type="project" value="InterPro"/>
</dbReference>
<keyword evidence="2" id="KW-1185">Reference proteome</keyword>
<name>A0A919YR53_9BACL</name>
<gene>
    <name evidence="1" type="ORF">J40TS1_37920</name>
</gene>
<reference evidence="1" key="1">
    <citation type="submission" date="2021-03" db="EMBL/GenBank/DDBJ databases">
        <title>Antimicrobial resistance genes in bacteria isolated from Japanese honey, and their potential for conferring macrolide and lincosamide resistance in the American foulbrood pathogen Paenibacillus larvae.</title>
        <authorList>
            <person name="Okamoto M."/>
            <person name="Kumagai M."/>
            <person name="Kanamori H."/>
            <person name="Takamatsu D."/>
        </authorList>
    </citation>
    <scope>NUCLEOTIDE SEQUENCE</scope>
    <source>
        <strain evidence="1">J40TS1</strain>
    </source>
</reference>
<accession>A0A919YR53</accession>
<evidence type="ECO:0000313" key="1">
    <source>
        <dbReference type="EMBL" id="GIP18150.1"/>
    </source>
</evidence>
<evidence type="ECO:0000313" key="2">
    <source>
        <dbReference type="Proteomes" id="UP000683139"/>
    </source>
</evidence>
<dbReference type="Gene3D" id="3.20.20.30">
    <property type="entry name" value="Luciferase-like domain"/>
    <property type="match status" value="1"/>
</dbReference>
<proteinExistence type="predicted"/>
<comment type="caution">
    <text evidence="1">The sequence shown here is derived from an EMBL/GenBank/DDBJ whole genome shotgun (WGS) entry which is preliminary data.</text>
</comment>
<organism evidence="1 2">
    <name type="scientific">Paenibacillus montaniterrae</name>
    <dbReference type="NCBI Taxonomy" id="429341"/>
    <lineage>
        <taxon>Bacteria</taxon>
        <taxon>Bacillati</taxon>
        <taxon>Bacillota</taxon>
        <taxon>Bacilli</taxon>
        <taxon>Bacillales</taxon>
        <taxon>Paenibacillaceae</taxon>
        <taxon>Paenibacillus</taxon>
    </lineage>
</organism>
<protein>
    <recommendedName>
        <fullName evidence="3">Luciferase-like domain-containing protein</fullName>
    </recommendedName>
</protein>
<sequence length="104" mass="11892">MELEQGDIIPKPTLSDIPILGTGYSGQTIEWLAEHTDGWLFYSQGVNDQRKLVNKWREITGEFKPFTQALAIDLSRNPNEAPKPIQGGFRSGYRFIIDYFRACK</sequence>